<reference evidence="4" key="1">
    <citation type="journal article" date="2019" name="Int. J. Syst. Evol. Microbiol.">
        <title>The Global Catalogue of Microorganisms (GCM) 10K type strain sequencing project: providing services to taxonomists for standard genome sequencing and annotation.</title>
        <authorList>
            <consortium name="The Broad Institute Genomics Platform"/>
            <consortium name="The Broad Institute Genome Sequencing Center for Infectious Disease"/>
            <person name="Wu L."/>
            <person name="Ma J."/>
        </authorList>
    </citation>
    <scope>NUCLEOTIDE SEQUENCE [LARGE SCALE GENOMIC DNA]</scope>
    <source>
        <strain evidence="4">KCTC 23984</strain>
    </source>
</reference>
<dbReference type="SUPFAM" id="SSF56219">
    <property type="entry name" value="DNase I-like"/>
    <property type="match status" value="1"/>
</dbReference>
<evidence type="ECO:0000259" key="2">
    <source>
        <dbReference type="Pfam" id="PF03372"/>
    </source>
</evidence>
<feature type="transmembrane region" description="Helical" evidence="1">
    <location>
        <begin position="64"/>
        <end position="85"/>
    </location>
</feature>
<dbReference type="Gene3D" id="3.60.10.10">
    <property type="entry name" value="Endonuclease/exonuclease/phosphatase"/>
    <property type="match status" value="1"/>
</dbReference>
<organism evidence="3 4">
    <name type="scientific">Pontibacter toksunensis</name>
    <dbReference type="NCBI Taxonomy" id="1332631"/>
    <lineage>
        <taxon>Bacteria</taxon>
        <taxon>Pseudomonadati</taxon>
        <taxon>Bacteroidota</taxon>
        <taxon>Cytophagia</taxon>
        <taxon>Cytophagales</taxon>
        <taxon>Hymenobacteraceae</taxon>
        <taxon>Pontibacter</taxon>
    </lineage>
</organism>
<proteinExistence type="predicted"/>
<comment type="caution">
    <text evidence="3">The sequence shown here is derived from an EMBL/GenBank/DDBJ whole genome shotgun (WGS) entry which is preliminary data.</text>
</comment>
<accession>A0ABW6BQ67</accession>
<protein>
    <submittedName>
        <fullName evidence="3">Endonuclease/exonuclease/phosphatase family protein</fullName>
    </submittedName>
</protein>
<dbReference type="Proteomes" id="UP001597641">
    <property type="component" value="Unassembled WGS sequence"/>
</dbReference>
<keyword evidence="4" id="KW-1185">Reference proteome</keyword>
<dbReference type="Pfam" id="PF03372">
    <property type="entry name" value="Exo_endo_phos"/>
    <property type="match status" value="1"/>
</dbReference>
<evidence type="ECO:0000256" key="1">
    <source>
        <dbReference type="SAM" id="Phobius"/>
    </source>
</evidence>
<gene>
    <name evidence="3" type="ORF">ACFS7Z_00960</name>
</gene>
<keyword evidence="1" id="KW-1133">Transmembrane helix</keyword>
<dbReference type="InterPro" id="IPR036691">
    <property type="entry name" value="Endo/exonu/phosph_ase_sf"/>
</dbReference>
<dbReference type="InterPro" id="IPR005135">
    <property type="entry name" value="Endo/exonuclease/phosphatase"/>
</dbReference>
<keyword evidence="3" id="KW-0255">Endonuclease</keyword>
<sequence>MMKKIFLYLVIFVSVLVIIGTLLSLLYDVPSWYIKILDFARLQFLILAVVCLILFTLLKKGWSVPATALAVGLVSALVLQAFYVLPYTFAGDKTVPPAEPSESTDANTVGILIVNVLMPNRNADALLNIIRDTDPEMVLAMETNKWWVEHLEPLKNDYPYTMLYPLDNTYGMALYSKYPLSKSEVKFLQEPEVPSFHTQVQLPSRELFMFHGVHPVPPVPSKKHPDNIGEKEIALVKVGAIVAENKLPNIVAGDYNDVSWSHTTRLFQSEGNLNNVRLGRGLYNTFNAKSPIQRWPLDHFFVTQQFKLLELERLPAFNSDHFPMFAKLVLVE</sequence>
<name>A0ABW6BQ67_9BACT</name>
<keyword evidence="1" id="KW-0472">Membrane</keyword>
<dbReference type="RefSeq" id="WP_377479503.1">
    <property type="nucleotide sequence ID" value="NZ_JBHUOX010000001.1"/>
</dbReference>
<dbReference type="GO" id="GO:0004519">
    <property type="term" value="F:endonuclease activity"/>
    <property type="evidence" value="ECO:0007669"/>
    <property type="project" value="UniProtKB-KW"/>
</dbReference>
<feature type="transmembrane region" description="Helical" evidence="1">
    <location>
        <begin position="39"/>
        <end position="58"/>
    </location>
</feature>
<evidence type="ECO:0000313" key="4">
    <source>
        <dbReference type="Proteomes" id="UP001597641"/>
    </source>
</evidence>
<evidence type="ECO:0000313" key="3">
    <source>
        <dbReference type="EMBL" id="MFD2998914.1"/>
    </source>
</evidence>
<keyword evidence="3" id="KW-0540">Nuclease</keyword>
<keyword evidence="1" id="KW-0812">Transmembrane</keyword>
<keyword evidence="3" id="KW-0378">Hydrolase</keyword>
<feature type="transmembrane region" description="Helical" evidence="1">
    <location>
        <begin position="6"/>
        <end position="27"/>
    </location>
</feature>
<dbReference type="EMBL" id="JBHUOX010000001">
    <property type="protein sequence ID" value="MFD2998914.1"/>
    <property type="molecule type" value="Genomic_DNA"/>
</dbReference>
<feature type="domain" description="Endonuclease/exonuclease/phosphatase" evidence="2">
    <location>
        <begin position="115"/>
        <end position="321"/>
    </location>
</feature>